<protein>
    <submittedName>
        <fullName evidence="1">Entericidin A/B family lipoprotein</fullName>
    </submittedName>
</protein>
<gene>
    <name evidence="1" type="ORF">D1Y85_13535</name>
</gene>
<organism evidence="1 2">
    <name type="scientific">Paraburkholderia dinghuensis</name>
    <dbReference type="NCBI Taxonomy" id="2305225"/>
    <lineage>
        <taxon>Bacteria</taxon>
        <taxon>Pseudomonadati</taxon>
        <taxon>Pseudomonadota</taxon>
        <taxon>Betaproteobacteria</taxon>
        <taxon>Burkholderiales</taxon>
        <taxon>Burkholderiaceae</taxon>
        <taxon>Paraburkholderia</taxon>
    </lineage>
</organism>
<dbReference type="AlphaFoldDB" id="A0A3N6N9D9"/>
<keyword evidence="2" id="KW-1185">Reference proteome</keyword>
<dbReference type="PROSITE" id="PS51257">
    <property type="entry name" value="PROKAR_LIPOPROTEIN"/>
    <property type="match status" value="1"/>
</dbReference>
<evidence type="ECO:0000313" key="1">
    <source>
        <dbReference type="EMBL" id="RQH05652.1"/>
    </source>
</evidence>
<dbReference type="Proteomes" id="UP000272778">
    <property type="component" value="Unassembled WGS sequence"/>
</dbReference>
<sequence>MKASIFMRRVALLSLAGALLALTGCNTVAGFGQDISSSARTVQRAL</sequence>
<keyword evidence="1" id="KW-0449">Lipoprotein</keyword>
<proteinExistence type="predicted"/>
<comment type="caution">
    <text evidence="1">The sequence shown here is derived from an EMBL/GenBank/DDBJ whole genome shotgun (WGS) entry which is preliminary data.</text>
</comment>
<accession>A0A3N6N9D9</accession>
<evidence type="ECO:0000313" key="2">
    <source>
        <dbReference type="Proteomes" id="UP000272778"/>
    </source>
</evidence>
<name>A0A3N6N9D9_9BURK</name>
<reference evidence="1 2" key="1">
    <citation type="submission" date="2018-11" db="EMBL/GenBank/DDBJ databases">
        <title>Paraburkholderia sp. DHOA04, isolated from soil.</title>
        <authorList>
            <person name="Gao Z.-H."/>
            <person name="Qiu L.-H."/>
            <person name="Fu J.-C."/>
        </authorList>
    </citation>
    <scope>NUCLEOTIDE SEQUENCE [LARGE SCALE GENOMIC DNA]</scope>
    <source>
        <strain evidence="1 2">DHOA04</strain>
    </source>
</reference>
<dbReference type="EMBL" id="RQIS01000009">
    <property type="protein sequence ID" value="RQH05652.1"/>
    <property type="molecule type" value="Genomic_DNA"/>
</dbReference>
<dbReference type="RefSeq" id="WP_124151579.1">
    <property type="nucleotide sequence ID" value="NZ_RQIS01000009.1"/>
</dbReference>